<evidence type="ECO:0000313" key="2">
    <source>
        <dbReference type="WBParaSite" id="RSKR_0000505650.1"/>
    </source>
</evidence>
<name>A0AC35TWN1_9BILA</name>
<evidence type="ECO:0000313" key="1">
    <source>
        <dbReference type="Proteomes" id="UP000095286"/>
    </source>
</evidence>
<protein>
    <submittedName>
        <fullName evidence="2">LisH domain-containing protein</fullName>
    </submittedName>
</protein>
<organism evidence="1 2">
    <name type="scientific">Rhabditophanes sp. KR3021</name>
    <dbReference type="NCBI Taxonomy" id="114890"/>
    <lineage>
        <taxon>Eukaryota</taxon>
        <taxon>Metazoa</taxon>
        <taxon>Ecdysozoa</taxon>
        <taxon>Nematoda</taxon>
        <taxon>Chromadorea</taxon>
        <taxon>Rhabditida</taxon>
        <taxon>Tylenchina</taxon>
        <taxon>Panagrolaimomorpha</taxon>
        <taxon>Strongyloidoidea</taxon>
        <taxon>Alloionematidae</taxon>
        <taxon>Rhabditophanes</taxon>
    </lineage>
</organism>
<proteinExistence type="predicted"/>
<accession>A0AC35TWN1</accession>
<dbReference type="Proteomes" id="UP000095286">
    <property type="component" value="Unplaced"/>
</dbReference>
<reference evidence="2" key="1">
    <citation type="submission" date="2016-11" db="UniProtKB">
        <authorList>
            <consortium name="WormBaseParasite"/>
        </authorList>
    </citation>
    <scope>IDENTIFICATION</scope>
    <source>
        <strain evidence="2">KR3021</strain>
    </source>
</reference>
<dbReference type="WBParaSite" id="RSKR_0000505650.1">
    <property type="protein sequence ID" value="RSKR_0000505650.1"/>
    <property type="gene ID" value="RSKR_0000505650"/>
</dbReference>
<sequence>MGNSCVPEVATTIITHFNLADTYVDEKELYELCLHDNIDTRKQSYSKVTNGSLNETTISSLNSEDLNDMLKERKMLGAFSNLSTNVGNDHLSNRSSYLPFQYTGDENARMDSNFNEPVKTTIPPDEEDWFRTDLFDEPSFSTNDSNSKSSTKTLQKSESEMWANLDW</sequence>